<evidence type="ECO:0000256" key="1">
    <source>
        <dbReference type="SAM" id="MobiDB-lite"/>
    </source>
</evidence>
<evidence type="ECO:0000313" key="3">
    <source>
        <dbReference type="EMBL" id="SFR18171.1"/>
    </source>
</evidence>
<dbReference type="RefSeq" id="WP_092082173.1">
    <property type="nucleotide sequence ID" value="NZ_FOYI01000013.1"/>
</dbReference>
<dbReference type="Pfam" id="PF13360">
    <property type="entry name" value="PQQ_2"/>
    <property type="match status" value="2"/>
</dbReference>
<feature type="domain" description="Pyrrolo-quinoline quinone repeat" evidence="2">
    <location>
        <begin position="144"/>
        <end position="376"/>
    </location>
</feature>
<proteinExistence type="predicted"/>
<dbReference type="PANTHER" id="PTHR34512:SF30">
    <property type="entry name" value="OUTER MEMBRANE PROTEIN ASSEMBLY FACTOR BAMB"/>
    <property type="match status" value="1"/>
</dbReference>
<dbReference type="OrthoDB" id="5290752at2"/>
<accession>A0A1I6EKU6</accession>
<dbReference type="Gene3D" id="2.130.10.10">
    <property type="entry name" value="YVTN repeat-like/Quinoprotein amine dehydrogenase"/>
    <property type="match status" value="1"/>
</dbReference>
<gene>
    <name evidence="3" type="ORF">SAMN04515673_11360</name>
</gene>
<evidence type="ECO:0000313" key="4">
    <source>
        <dbReference type="Proteomes" id="UP000199302"/>
    </source>
</evidence>
<dbReference type="InterPro" id="IPR011047">
    <property type="entry name" value="Quinoprotein_ADH-like_sf"/>
</dbReference>
<dbReference type="PANTHER" id="PTHR34512">
    <property type="entry name" value="CELL SURFACE PROTEIN"/>
    <property type="match status" value="1"/>
</dbReference>
<keyword evidence="4" id="KW-1185">Reference proteome</keyword>
<dbReference type="SUPFAM" id="SSF50998">
    <property type="entry name" value="Quinoprotein alcohol dehydrogenase-like"/>
    <property type="match status" value="1"/>
</dbReference>
<dbReference type="STRING" id="871652.SAMN04515673_11360"/>
<protein>
    <submittedName>
        <fullName evidence="3">Outer membrane protein assembly factor BamB, contains PQQ-like beta-propeller repeat</fullName>
    </submittedName>
</protein>
<dbReference type="EMBL" id="FOYI01000013">
    <property type="protein sequence ID" value="SFR18171.1"/>
    <property type="molecule type" value="Genomic_DNA"/>
</dbReference>
<dbReference type="InterPro" id="IPR002372">
    <property type="entry name" value="PQQ_rpt_dom"/>
</dbReference>
<feature type="region of interest" description="Disordered" evidence="1">
    <location>
        <begin position="1"/>
        <end position="22"/>
    </location>
</feature>
<dbReference type="SMART" id="SM00564">
    <property type="entry name" value="PQQ"/>
    <property type="match status" value="4"/>
</dbReference>
<dbReference type="AlphaFoldDB" id="A0A1I6EKU6"/>
<reference evidence="3 4" key="1">
    <citation type="submission" date="2016-10" db="EMBL/GenBank/DDBJ databases">
        <authorList>
            <person name="de Groot N.N."/>
        </authorList>
    </citation>
    <scope>NUCLEOTIDE SEQUENCE [LARGE SCALE GENOMIC DNA]</scope>
    <source>
        <strain evidence="4">KMM 9023,NRIC 0796,JCM 17311,KCTC 23692</strain>
    </source>
</reference>
<feature type="domain" description="Pyrrolo-quinoline quinone repeat" evidence="2">
    <location>
        <begin position="401"/>
        <end position="459"/>
    </location>
</feature>
<dbReference type="Proteomes" id="UP000199302">
    <property type="component" value="Unassembled WGS sequence"/>
</dbReference>
<evidence type="ECO:0000259" key="2">
    <source>
        <dbReference type="Pfam" id="PF13360"/>
    </source>
</evidence>
<dbReference type="InterPro" id="IPR018391">
    <property type="entry name" value="PQQ_b-propeller_rpt"/>
</dbReference>
<sequence>MTARTLTARGTTPRARTTGPAAGAKTRLAGALLIAALVAGCGGGRDVILTGPREPLRAEGDRFTETAPVNRAAPIALGAPALNPSWTHLGGSPAHRIDHPSLAAQPALAWSAPIGQGNTRKLRITAEPVIAAGRIFTLDAGAGVQATSTAGAPLWTRDLTPFGDGAGEASGGGLAYGAETLFVTSGFGMLTALDPATGAPRWTQKLGAASTGAPTVSGELVYVVGSDNRAWAVEAETGRVAWSVGAAPSQAGIAGGPAPAVSGDLAVLPFRDGELVAVFRQGGLQRWQSAVRGARRGYASGRISDLTGDPVISGGRVYAANFSGRLAAMDLTSGERLWTANEGALGPALPAGDSLFVISDQNELLRLGASDGARIWGAQLPFFTSDRERRQAEVFAHFGPRLAGGRLVVASSDGVLRFFDPVSGAPLGTLPVAGGAASAPVIAGGVLYVVSQNGQLHAFR</sequence>
<name>A0A1I6EKU6_9RHOB</name>
<organism evidence="3 4">
    <name type="scientific">Poseidonocella sedimentorum</name>
    <dbReference type="NCBI Taxonomy" id="871652"/>
    <lineage>
        <taxon>Bacteria</taxon>
        <taxon>Pseudomonadati</taxon>
        <taxon>Pseudomonadota</taxon>
        <taxon>Alphaproteobacteria</taxon>
        <taxon>Rhodobacterales</taxon>
        <taxon>Roseobacteraceae</taxon>
        <taxon>Poseidonocella</taxon>
    </lineage>
</organism>
<dbReference type="InterPro" id="IPR015943">
    <property type="entry name" value="WD40/YVTN_repeat-like_dom_sf"/>
</dbReference>